<name>A0A380CPK3_SPHSI</name>
<dbReference type="EMBL" id="UGYW01000002">
    <property type="protein sequence ID" value="SUJ24392.1"/>
    <property type="molecule type" value="Genomic_DNA"/>
</dbReference>
<dbReference type="Gene3D" id="2.60.120.1440">
    <property type="match status" value="1"/>
</dbReference>
<evidence type="ECO:0000256" key="1">
    <source>
        <dbReference type="SAM" id="Phobius"/>
    </source>
</evidence>
<accession>A0A380CPK3</accession>
<dbReference type="AlphaFoldDB" id="A0A380CPK3"/>
<evidence type="ECO:0000313" key="3">
    <source>
        <dbReference type="Proteomes" id="UP000254893"/>
    </source>
</evidence>
<proteinExistence type="predicted"/>
<organism evidence="2 3">
    <name type="scientific">Sphingobacterium spiritivorum</name>
    <name type="common">Flavobacterium spiritivorum</name>
    <dbReference type="NCBI Taxonomy" id="258"/>
    <lineage>
        <taxon>Bacteria</taxon>
        <taxon>Pseudomonadati</taxon>
        <taxon>Bacteroidota</taxon>
        <taxon>Sphingobacteriia</taxon>
        <taxon>Sphingobacteriales</taxon>
        <taxon>Sphingobacteriaceae</taxon>
        <taxon>Sphingobacterium</taxon>
    </lineage>
</organism>
<feature type="transmembrane region" description="Helical" evidence="1">
    <location>
        <begin position="53"/>
        <end position="72"/>
    </location>
</feature>
<evidence type="ECO:0000313" key="2">
    <source>
        <dbReference type="EMBL" id="SUJ24392.1"/>
    </source>
</evidence>
<reference evidence="2 3" key="1">
    <citation type="submission" date="2018-06" db="EMBL/GenBank/DDBJ databases">
        <authorList>
            <consortium name="Pathogen Informatics"/>
            <person name="Doyle S."/>
        </authorList>
    </citation>
    <scope>NUCLEOTIDE SEQUENCE [LARGE SCALE GENOMIC DNA]</scope>
    <source>
        <strain evidence="2 3">NCTC11388</strain>
    </source>
</reference>
<protein>
    <submittedName>
        <fullName evidence="2">Uncharacterized protein</fullName>
    </submittedName>
</protein>
<sequence>MIRSDLYIQTLLFLEQYKNVNVNSHWDKFKLQFDEVSVDQQEQVIVKRGWSPWMKLVAAAVLLLVGIFSYVNFDQWMGYEVKLYGTAKQERILLPDSSVMILYAGGEAIFNKKTFNEKRVVDLKKGKAFFDVKHEVNYPFVVNLANNLCARYRNFF</sequence>
<keyword evidence="1" id="KW-0812">Transmembrane</keyword>
<gene>
    <name evidence="2" type="ORF">NCTC11388_03522</name>
</gene>
<dbReference type="Proteomes" id="UP000254893">
    <property type="component" value="Unassembled WGS sequence"/>
</dbReference>
<keyword evidence="1" id="KW-0472">Membrane</keyword>
<keyword evidence="1" id="KW-1133">Transmembrane helix</keyword>
<dbReference type="RefSeq" id="WP_220271265.1">
    <property type="nucleotide sequence ID" value="NZ_UGYW01000002.1"/>
</dbReference>